<keyword evidence="1" id="KW-0805">Transcription regulation</keyword>
<dbReference type="InterPro" id="IPR036390">
    <property type="entry name" value="WH_DNA-bd_sf"/>
</dbReference>
<dbReference type="Pfam" id="PF01638">
    <property type="entry name" value="HxlR"/>
    <property type="match status" value="1"/>
</dbReference>
<accession>A0A0U1KWD3</accession>
<evidence type="ECO:0000259" key="4">
    <source>
        <dbReference type="PROSITE" id="PS51118"/>
    </source>
</evidence>
<keyword evidence="3" id="KW-0804">Transcription</keyword>
<dbReference type="AlphaFoldDB" id="A0A0U1KWD3"/>
<dbReference type="CDD" id="cd00090">
    <property type="entry name" value="HTH_ARSR"/>
    <property type="match status" value="1"/>
</dbReference>
<dbReference type="InterPro" id="IPR036388">
    <property type="entry name" value="WH-like_DNA-bd_sf"/>
</dbReference>
<dbReference type="InterPro" id="IPR002577">
    <property type="entry name" value="HTH_HxlR"/>
</dbReference>
<dbReference type="PANTHER" id="PTHR33204">
    <property type="entry name" value="TRANSCRIPTIONAL REGULATOR, MARR FAMILY"/>
    <property type="match status" value="1"/>
</dbReference>
<name>A0A0U1KWD3_9FIRM</name>
<sequence>MTKTQRLCPVTSTQIALVQRLLGGKWKLVILWRLSEGIKRFGVLQKQLPNISQPILTHQLRELERDKLIHREVYNELPLRVEYSLTSIGENIVPVLVSVFSWINNYNTSIQALADELAAGKDSAPIIQSCHCGDYCICGDKCDCDSTEK</sequence>
<dbReference type="PANTHER" id="PTHR33204:SF29">
    <property type="entry name" value="TRANSCRIPTIONAL REGULATOR"/>
    <property type="match status" value="1"/>
</dbReference>
<keyword evidence="6" id="KW-1185">Reference proteome</keyword>
<proteinExistence type="predicted"/>
<reference evidence="6" key="1">
    <citation type="submission" date="2015-03" db="EMBL/GenBank/DDBJ databases">
        <authorList>
            <person name="Nijsse Bart"/>
        </authorList>
    </citation>
    <scope>NUCLEOTIDE SEQUENCE [LARGE SCALE GENOMIC DNA]</scope>
</reference>
<evidence type="ECO:0000256" key="2">
    <source>
        <dbReference type="ARBA" id="ARBA00023125"/>
    </source>
</evidence>
<evidence type="ECO:0000256" key="1">
    <source>
        <dbReference type="ARBA" id="ARBA00023015"/>
    </source>
</evidence>
<dbReference type="Gene3D" id="1.10.10.10">
    <property type="entry name" value="Winged helix-like DNA-binding domain superfamily/Winged helix DNA-binding domain"/>
    <property type="match status" value="1"/>
</dbReference>
<feature type="domain" description="HTH hxlR-type" evidence="4">
    <location>
        <begin position="8"/>
        <end position="111"/>
    </location>
</feature>
<dbReference type="GO" id="GO:0003677">
    <property type="term" value="F:DNA binding"/>
    <property type="evidence" value="ECO:0007669"/>
    <property type="project" value="UniProtKB-KW"/>
</dbReference>
<evidence type="ECO:0000256" key="3">
    <source>
        <dbReference type="ARBA" id="ARBA00023163"/>
    </source>
</evidence>
<dbReference type="RefSeq" id="WP_021168828.1">
    <property type="nucleotide sequence ID" value="NZ_CTRP01000005.1"/>
</dbReference>
<gene>
    <name evidence="5" type="ORF">SpAn4DRAFT_3614</name>
</gene>
<dbReference type="InterPro" id="IPR011991">
    <property type="entry name" value="ArsR-like_HTH"/>
</dbReference>
<dbReference type="EMBL" id="CTRP01000005">
    <property type="protein sequence ID" value="CQR71748.1"/>
    <property type="molecule type" value="Genomic_DNA"/>
</dbReference>
<dbReference type="PROSITE" id="PS51118">
    <property type="entry name" value="HTH_HXLR"/>
    <property type="match status" value="1"/>
</dbReference>
<evidence type="ECO:0000313" key="6">
    <source>
        <dbReference type="Proteomes" id="UP000049855"/>
    </source>
</evidence>
<evidence type="ECO:0000313" key="5">
    <source>
        <dbReference type="EMBL" id="CQR71748.1"/>
    </source>
</evidence>
<protein>
    <submittedName>
        <fullName evidence="5">Transcriptional regulator, HxlR family</fullName>
    </submittedName>
</protein>
<organism evidence="5 6">
    <name type="scientific">Sporomusa ovata</name>
    <dbReference type="NCBI Taxonomy" id="2378"/>
    <lineage>
        <taxon>Bacteria</taxon>
        <taxon>Bacillati</taxon>
        <taxon>Bacillota</taxon>
        <taxon>Negativicutes</taxon>
        <taxon>Selenomonadales</taxon>
        <taxon>Sporomusaceae</taxon>
        <taxon>Sporomusa</taxon>
    </lineage>
</organism>
<dbReference type="SUPFAM" id="SSF46785">
    <property type="entry name" value="Winged helix' DNA-binding domain"/>
    <property type="match status" value="1"/>
</dbReference>
<dbReference type="Proteomes" id="UP000049855">
    <property type="component" value="Unassembled WGS sequence"/>
</dbReference>
<keyword evidence="2" id="KW-0238">DNA-binding</keyword>